<reference evidence="2 3" key="1">
    <citation type="submission" date="2021-02" db="EMBL/GenBank/DDBJ databases">
        <authorList>
            <person name="Jung H.S."/>
            <person name="Chun B.H."/>
            <person name="Jeon C.O."/>
        </authorList>
    </citation>
    <scope>NUCLEOTIDE SEQUENCE [LARGE SCALE GENOMIC DNA]</scope>
    <source>
        <strain evidence="2 3">LMG 25203</strain>
    </source>
</reference>
<name>A0ABS2CV76_9FLAO</name>
<organism evidence="2 3">
    <name type="scientific">Flavobacterium macrobrachii</name>
    <dbReference type="NCBI Taxonomy" id="591204"/>
    <lineage>
        <taxon>Bacteria</taxon>
        <taxon>Pseudomonadati</taxon>
        <taxon>Bacteroidota</taxon>
        <taxon>Flavobacteriia</taxon>
        <taxon>Flavobacteriales</taxon>
        <taxon>Flavobacteriaceae</taxon>
        <taxon>Flavobacterium</taxon>
    </lineage>
</organism>
<dbReference type="Proteomes" id="UP000759529">
    <property type="component" value="Unassembled WGS sequence"/>
</dbReference>
<feature type="non-terminal residue" evidence="2">
    <location>
        <position position="620"/>
    </location>
</feature>
<keyword evidence="3" id="KW-1185">Reference proteome</keyword>
<dbReference type="RefSeq" id="WP_204158735.1">
    <property type="nucleotide sequence ID" value="NZ_JACSOD020000458.1"/>
</dbReference>
<feature type="domain" description="Ig-like" evidence="1">
    <location>
        <begin position="114"/>
        <end position="184"/>
    </location>
</feature>
<evidence type="ECO:0000259" key="1">
    <source>
        <dbReference type="Pfam" id="PF19081"/>
    </source>
</evidence>
<comment type="caution">
    <text evidence="2">The sequence shown here is derived from an EMBL/GenBank/DDBJ whole genome shotgun (WGS) entry which is preliminary data.</text>
</comment>
<protein>
    <recommendedName>
        <fullName evidence="1">Ig-like domain-containing protein</fullName>
    </recommendedName>
</protein>
<evidence type="ECO:0000313" key="3">
    <source>
        <dbReference type="Proteomes" id="UP000759529"/>
    </source>
</evidence>
<dbReference type="EMBL" id="JACSOD020000458">
    <property type="protein sequence ID" value="MBM6498872.1"/>
    <property type="molecule type" value="Genomic_DNA"/>
</dbReference>
<evidence type="ECO:0000313" key="2">
    <source>
        <dbReference type="EMBL" id="MBM6498872.1"/>
    </source>
</evidence>
<dbReference type="InterPro" id="IPR044023">
    <property type="entry name" value="Ig_7"/>
</dbReference>
<sequence>MGIFTFKKRTLHYILLTFFLLWNFVDVFSQCPTITNTSQSFCDVQSPTIANLQATDNGGGIRWYATASSTTALSSSSILVNGEDYFVDDIIGTCGTRQSVTVTIYSAPTGANFQGVCVTNLTQATILNPQFSITGVGLKWYTVPFGGTAISTSTILNDNTIYYISQTNPDTGCESSRLSVFVNVGLVPVPTGNAIQEFCNDSGNPPTIADLVASGNNNWYLTSDFGIPLDPSTPLVNGQFYYATTVDPPCESDVRLEVLVNIYEPNDAGNDGSRSICSNQVTTTPLFNLYDLLGGTPDNTGVWSGPIVTTNGFQGTLDVSSMTEVGSPYIFTYTVSSALCVTDTSTVTITVLPLPTASVTANPSTICENGTTTLTFTGTPNATVTYNINGGTNQTIILNAAGTATIVVSPTATGTINIVSVTSSGTPSCTNPQTSSIPITILPLPTASVTANPSTICENGTTTLTFTGTPNATVTYNINGGTNQTITLNAAGTATIVVSPTTTGTINIVSVASSGTPSCINPQTSSIPITVLPLPTASVTANPSTICQNGTTTLTFTGTPNATVTYNINGGTNQTITLSAAGTATIAVSPTTTGTINIVSVTSSGTPSCINPQTSSIPIT</sequence>
<dbReference type="Pfam" id="PF19081">
    <property type="entry name" value="Ig_7"/>
    <property type="match status" value="1"/>
</dbReference>
<accession>A0ABS2CV76</accession>
<gene>
    <name evidence="2" type="ORF">H9X54_006090</name>
</gene>
<proteinExistence type="predicted"/>